<dbReference type="Gene3D" id="1.20.1290.10">
    <property type="entry name" value="AhpD-like"/>
    <property type="match status" value="1"/>
</dbReference>
<keyword evidence="3" id="KW-1185">Reference proteome</keyword>
<dbReference type="InterPro" id="IPR029032">
    <property type="entry name" value="AhpD-like"/>
</dbReference>
<sequence>MAEDVKAWFEDFGASAAKVKEQVPNTINGFGGMFAKIMQDGAVSLKTKELIAVSIGVAIQCEPCIRLHVKKCLEIGCTKQEILEATSVAVMMSGGPAYTHMPMVLDTIDGLQS</sequence>
<protein>
    <submittedName>
        <fullName evidence="2">Carboxymuconolactone decarboxylase family protein</fullName>
    </submittedName>
</protein>
<dbReference type="EMBL" id="JASCXX010000037">
    <property type="protein sequence ID" value="MDI6451484.1"/>
    <property type="molecule type" value="Genomic_DNA"/>
</dbReference>
<dbReference type="NCBIfam" id="TIGR00778">
    <property type="entry name" value="ahpD_dom"/>
    <property type="match status" value="1"/>
</dbReference>
<evidence type="ECO:0000313" key="3">
    <source>
        <dbReference type="Proteomes" id="UP001431776"/>
    </source>
</evidence>
<proteinExistence type="predicted"/>
<reference evidence="2" key="1">
    <citation type="submission" date="2023-05" db="EMBL/GenBank/DDBJ databases">
        <title>Anaerotaeda fermentans gen. nov., sp. nov., a novel anaerobic planctomycete of the new family within the order Sedimentisphaerales isolated from Taman Peninsula, Russia.</title>
        <authorList>
            <person name="Khomyakova M.A."/>
            <person name="Merkel A.Y."/>
            <person name="Slobodkin A.I."/>
        </authorList>
    </citation>
    <scope>NUCLEOTIDE SEQUENCE</scope>
    <source>
        <strain evidence="2">M17dextr</strain>
    </source>
</reference>
<dbReference type="PANTHER" id="PTHR33930">
    <property type="entry name" value="ALKYL HYDROPEROXIDE REDUCTASE AHPD"/>
    <property type="match status" value="1"/>
</dbReference>
<dbReference type="SUPFAM" id="SSF69118">
    <property type="entry name" value="AhpD-like"/>
    <property type="match status" value="1"/>
</dbReference>
<dbReference type="Proteomes" id="UP001431776">
    <property type="component" value="Unassembled WGS sequence"/>
</dbReference>
<dbReference type="AlphaFoldDB" id="A0AAW6U4N8"/>
<dbReference type="InterPro" id="IPR003779">
    <property type="entry name" value="CMD-like"/>
</dbReference>
<dbReference type="Pfam" id="PF02627">
    <property type="entry name" value="CMD"/>
    <property type="match status" value="1"/>
</dbReference>
<dbReference type="InterPro" id="IPR004675">
    <property type="entry name" value="AhpD_core"/>
</dbReference>
<dbReference type="RefSeq" id="WP_349246890.1">
    <property type="nucleotide sequence ID" value="NZ_JASCXX010000037.1"/>
</dbReference>
<evidence type="ECO:0000313" key="2">
    <source>
        <dbReference type="EMBL" id="MDI6451484.1"/>
    </source>
</evidence>
<name>A0AAW6U4N8_9BACT</name>
<organism evidence="2 3">
    <name type="scientific">Anaerobaca lacustris</name>
    <dbReference type="NCBI Taxonomy" id="3044600"/>
    <lineage>
        <taxon>Bacteria</taxon>
        <taxon>Pseudomonadati</taxon>
        <taxon>Planctomycetota</taxon>
        <taxon>Phycisphaerae</taxon>
        <taxon>Sedimentisphaerales</taxon>
        <taxon>Anaerobacaceae</taxon>
        <taxon>Anaerobaca</taxon>
    </lineage>
</organism>
<comment type="caution">
    <text evidence="2">The sequence shown here is derived from an EMBL/GenBank/DDBJ whole genome shotgun (WGS) entry which is preliminary data.</text>
</comment>
<evidence type="ECO:0000259" key="1">
    <source>
        <dbReference type="Pfam" id="PF02627"/>
    </source>
</evidence>
<accession>A0AAW6U4N8</accession>
<gene>
    <name evidence="2" type="ORF">QJ522_20655</name>
</gene>
<dbReference type="GO" id="GO:0051920">
    <property type="term" value="F:peroxiredoxin activity"/>
    <property type="evidence" value="ECO:0007669"/>
    <property type="project" value="InterPro"/>
</dbReference>
<dbReference type="PANTHER" id="PTHR33930:SF2">
    <property type="entry name" value="BLR3452 PROTEIN"/>
    <property type="match status" value="1"/>
</dbReference>
<feature type="domain" description="Carboxymuconolactone decarboxylase-like" evidence="1">
    <location>
        <begin position="30"/>
        <end position="100"/>
    </location>
</feature>